<dbReference type="EMBL" id="JBAMIC010000002">
    <property type="protein sequence ID" value="KAK7113685.1"/>
    <property type="molecule type" value="Genomic_DNA"/>
</dbReference>
<evidence type="ECO:0000313" key="5">
    <source>
        <dbReference type="EMBL" id="KAK7113685.1"/>
    </source>
</evidence>
<keyword evidence="1 3" id="KW-0853">WD repeat</keyword>
<dbReference type="PANTHER" id="PTHR19879:SF9">
    <property type="entry name" value="TRANSCRIPTION INITIATION FACTOR TFIID SUBUNIT 5"/>
    <property type="match status" value="1"/>
</dbReference>
<reference evidence="5 6" key="1">
    <citation type="submission" date="2024-02" db="EMBL/GenBank/DDBJ databases">
        <title>Chromosome-scale genome assembly of the rough periwinkle Littorina saxatilis.</title>
        <authorList>
            <person name="De Jode A."/>
            <person name="Faria R."/>
            <person name="Formenti G."/>
            <person name="Sims Y."/>
            <person name="Smith T.P."/>
            <person name="Tracey A."/>
            <person name="Wood J.M.D."/>
            <person name="Zagrodzka Z.B."/>
            <person name="Johannesson K."/>
            <person name="Butlin R.K."/>
            <person name="Leder E.H."/>
        </authorList>
    </citation>
    <scope>NUCLEOTIDE SEQUENCE [LARGE SCALE GENOMIC DNA]</scope>
    <source>
        <strain evidence="5">Snail1</strain>
        <tissue evidence="5">Muscle</tissue>
    </source>
</reference>
<dbReference type="SMART" id="SM00320">
    <property type="entry name" value="WD40"/>
    <property type="match status" value="8"/>
</dbReference>
<dbReference type="InterPro" id="IPR011047">
    <property type="entry name" value="Quinoprotein_ADH-like_sf"/>
</dbReference>
<dbReference type="InterPro" id="IPR001680">
    <property type="entry name" value="WD40_rpt"/>
</dbReference>
<keyword evidence="6" id="KW-1185">Reference proteome</keyword>
<evidence type="ECO:0000256" key="4">
    <source>
        <dbReference type="SAM" id="MobiDB-lite"/>
    </source>
</evidence>
<dbReference type="PANTHER" id="PTHR19879">
    <property type="entry name" value="TRANSCRIPTION INITIATION FACTOR TFIID"/>
    <property type="match status" value="1"/>
</dbReference>
<dbReference type="PROSITE" id="PS50082">
    <property type="entry name" value="WD_REPEATS_2"/>
    <property type="match status" value="6"/>
</dbReference>
<protein>
    <recommendedName>
        <fullName evidence="7">WD repeat-containing protein 86</fullName>
    </recommendedName>
</protein>
<comment type="caution">
    <text evidence="5">The sequence shown here is derived from an EMBL/GenBank/DDBJ whole genome shotgun (WGS) entry which is preliminary data.</text>
</comment>
<dbReference type="Pfam" id="PF00400">
    <property type="entry name" value="WD40"/>
    <property type="match status" value="7"/>
</dbReference>
<dbReference type="PRINTS" id="PR00320">
    <property type="entry name" value="GPROTEINBRPT"/>
</dbReference>
<evidence type="ECO:0000256" key="3">
    <source>
        <dbReference type="PROSITE-ProRule" id="PRU00221"/>
    </source>
</evidence>
<evidence type="ECO:0000256" key="2">
    <source>
        <dbReference type="ARBA" id="ARBA00022737"/>
    </source>
</evidence>
<dbReference type="SUPFAM" id="SSF50998">
    <property type="entry name" value="Quinoprotein alcohol dehydrogenase-like"/>
    <property type="match status" value="1"/>
</dbReference>
<feature type="repeat" description="WD" evidence="3">
    <location>
        <begin position="62"/>
        <end position="93"/>
    </location>
</feature>
<dbReference type="InterPro" id="IPR019775">
    <property type="entry name" value="WD40_repeat_CS"/>
</dbReference>
<dbReference type="CDD" id="cd00200">
    <property type="entry name" value="WD40"/>
    <property type="match status" value="1"/>
</dbReference>
<dbReference type="InterPro" id="IPR036322">
    <property type="entry name" value="WD40_repeat_dom_sf"/>
</dbReference>
<dbReference type="SUPFAM" id="SSF50978">
    <property type="entry name" value="WD40 repeat-like"/>
    <property type="match status" value="1"/>
</dbReference>
<organism evidence="5 6">
    <name type="scientific">Littorina saxatilis</name>
    <dbReference type="NCBI Taxonomy" id="31220"/>
    <lineage>
        <taxon>Eukaryota</taxon>
        <taxon>Metazoa</taxon>
        <taxon>Spiralia</taxon>
        <taxon>Lophotrochozoa</taxon>
        <taxon>Mollusca</taxon>
        <taxon>Gastropoda</taxon>
        <taxon>Caenogastropoda</taxon>
        <taxon>Littorinimorpha</taxon>
        <taxon>Littorinoidea</taxon>
        <taxon>Littorinidae</taxon>
        <taxon>Littorina</taxon>
    </lineage>
</organism>
<keyword evidence="2" id="KW-0677">Repeat</keyword>
<gene>
    <name evidence="5" type="ORF">V1264_012931</name>
</gene>
<feature type="repeat" description="WD" evidence="3">
    <location>
        <begin position="197"/>
        <end position="238"/>
    </location>
</feature>
<dbReference type="InterPro" id="IPR015943">
    <property type="entry name" value="WD40/YVTN_repeat-like_dom_sf"/>
</dbReference>
<dbReference type="Gene3D" id="2.130.10.10">
    <property type="entry name" value="YVTN repeat-like/Quinoprotein amine dehydrogenase"/>
    <property type="match status" value="2"/>
</dbReference>
<dbReference type="InterPro" id="IPR020472">
    <property type="entry name" value="WD40_PAC1"/>
</dbReference>
<dbReference type="AlphaFoldDB" id="A0AAN9BYK7"/>
<feature type="compositionally biased region" description="Polar residues" evidence="4">
    <location>
        <begin position="394"/>
        <end position="411"/>
    </location>
</feature>
<evidence type="ECO:0000313" key="6">
    <source>
        <dbReference type="Proteomes" id="UP001374579"/>
    </source>
</evidence>
<evidence type="ECO:0008006" key="7">
    <source>
        <dbReference type="Google" id="ProtNLM"/>
    </source>
</evidence>
<sequence length="411" mass="46093">MGGCGSRKEERCYQLQTLHEHESGINCMALSEDGSVLATGGEDKTARVWSTKTELCECIGILRGHTEYINCILIEDCFVLSGSADKTVRKWDVGTCDCLFVLTGHTSVVYRMICTGDFIFTSSYDRTARCWDFDNGECIRVFRGHKRGVYPLIFMPADEDDLEETHLDSSKDLLITGSADFTARTWDFETGQQLKTFKGHKGAVTCMSVDPHGKTLFTGSTDFTVRSWHIYKGSQLKVFEGHQGSVICMQVVNKIMYTGSSDHTGRAWVTEFGEQTRLYKGHKHTVSVIKIYDGMVFTACGDAICRVFDAKTGEQLREMPGHESTITAIQLVEGRLFTSSYDGCLKVWDVSELGSGHDTNFKLRYAPRIEPMDDEKDKEQTKEIEKYGGVGKLDSNQNQNGHPQSQKIMIE</sequence>
<dbReference type="PROSITE" id="PS50294">
    <property type="entry name" value="WD_REPEATS_REGION"/>
    <property type="match status" value="4"/>
</dbReference>
<dbReference type="Proteomes" id="UP001374579">
    <property type="component" value="Unassembled WGS sequence"/>
</dbReference>
<accession>A0AAN9BYK7</accession>
<feature type="region of interest" description="Disordered" evidence="4">
    <location>
        <begin position="371"/>
        <end position="411"/>
    </location>
</feature>
<feature type="repeat" description="WD" evidence="3">
    <location>
        <begin position="319"/>
        <end position="351"/>
    </location>
</feature>
<feature type="compositionally biased region" description="Basic and acidic residues" evidence="4">
    <location>
        <begin position="375"/>
        <end position="386"/>
    </location>
</feature>
<dbReference type="PROSITE" id="PS00678">
    <property type="entry name" value="WD_REPEATS_1"/>
    <property type="match status" value="2"/>
</dbReference>
<name>A0AAN9BYK7_9CAEN</name>
<feature type="repeat" description="WD" evidence="3">
    <location>
        <begin position="18"/>
        <end position="53"/>
    </location>
</feature>
<feature type="repeat" description="WD" evidence="3">
    <location>
        <begin position="155"/>
        <end position="196"/>
    </location>
</feature>
<feature type="repeat" description="WD" evidence="3">
    <location>
        <begin position="102"/>
        <end position="141"/>
    </location>
</feature>
<evidence type="ECO:0000256" key="1">
    <source>
        <dbReference type="ARBA" id="ARBA00022574"/>
    </source>
</evidence>
<proteinExistence type="predicted"/>